<dbReference type="Pfam" id="PF00022">
    <property type="entry name" value="Actin"/>
    <property type="match status" value="1"/>
</dbReference>
<dbReference type="InterPro" id="IPR004001">
    <property type="entry name" value="Actin_CS"/>
</dbReference>
<name>A0A914EHL0_9BILA</name>
<dbReference type="FunFam" id="3.30.420.40:FF:000502">
    <property type="entry name" value="Actin-Related Proteins"/>
    <property type="match status" value="1"/>
</dbReference>
<dbReference type="SUPFAM" id="SSF53067">
    <property type="entry name" value="Actin-like ATPase domain"/>
    <property type="match status" value="2"/>
</dbReference>
<evidence type="ECO:0000313" key="4">
    <source>
        <dbReference type="WBParaSite" id="ACRNAN_scaffold816.g31729.t1"/>
    </source>
</evidence>
<dbReference type="WBParaSite" id="ACRNAN_scaffold816.g31729.t1">
    <property type="protein sequence ID" value="ACRNAN_scaffold816.g31729.t1"/>
    <property type="gene ID" value="ACRNAN_scaffold816.g31729"/>
</dbReference>
<dbReference type="AlphaFoldDB" id="A0A914EHL0"/>
<evidence type="ECO:0000256" key="2">
    <source>
        <dbReference type="RuleBase" id="RU000487"/>
    </source>
</evidence>
<dbReference type="InterPro" id="IPR004000">
    <property type="entry name" value="Actin"/>
</dbReference>
<sequence length="432" mass="48251">MSGGIYGGDDVGALVFDAGSHSFRAGFGGEEYPKFDIPAHVGVRMTVESTTDETIEAVATGNKPKRDYFVGTTFLNVPRAHTEIDTYMKDGLIEDWDMFEKVLDYLYEKCLLAESKYHPVLFTEAPWNTKEKREKLTELMFEKYQSPAFFVVKNAVLSAFANGRTGGLVLDSGATHTSAVPVYDGYCLTHAVVKSPIGGDLVVEQCRRVLEKENIDIVPYYKVASKEEVKEGEPPNWTLKRSLPEVTKSYDEYMKKQVLEDFAMSTLQLCDTPIDLEFMEKLPAVSYGFPCGFRKDFLAERAKIPESLFDLKYLDGDGLNNRESLMNVSQIAATSCGMADIDIRPTLYSNLMITGGNSLIMGFTERLNHDLAHKCPPTIKLRVSAAPTPMERRYGSWIGGSIVASLGSFQQLWISKNEYDETGKIIVEKKCP</sequence>
<proteinExistence type="inferred from homology"/>
<organism evidence="3 4">
    <name type="scientific">Acrobeloides nanus</name>
    <dbReference type="NCBI Taxonomy" id="290746"/>
    <lineage>
        <taxon>Eukaryota</taxon>
        <taxon>Metazoa</taxon>
        <taxon>Ecdysozoa</taxon>
        <taxon>Nematoda</taxon>
        <taxon>Chromadorea</taxon>
        <taxon>Rhabditida</taxon>
        <taxon>Tylenchina</taxon>
        <taxon>Cephalobomorpha</taxon>
        <taxon>Cephaloboidea</taxon>
        <taxon>Cephalobidae</taxon>
        <taxon>Acrobeloides</taxon>
    </lineage>
</organism>
<dbReference type="Proteomes" id="UP000887540">
    <property type="component" value="Unplaced"/>
</dbReference>
<dbReference type="Gene3D" id="2.30.36.70">
    <property type="entry name" value="Actin, Chain A, domain 2"/>
    <property type="match status" value="1"/>
</dbReference>
<evidence type="ECO:0000313" key="3">
    <source>
        <dbReference type="Proteomes" id="UP000887540"/>
    </source>
</evidence>
<comment type="similarity">
    <text evidence="2">Belongs to the actin family.</text>
</comment>
<protein>
    <submittedName>
        <fullName evidence="4 5">Actin</fullName>
    </submittedName>
</protein>
<dbReference type="PRINTS" id="PR00190">
    <property type="entry name" value="ACTIN"/>
</dbReference>
<reference evidence="4 5" key="1">
    <citation type="submission" date="2022-11" db="UniProtKB">
        <authorList>
            <consortium name="WormBaseParasite"/>
        </authorList>
    </citation>
    <scope>IDENTIFICATION</scope>
</reference>
<accession>A0A914EHL0</accession>
<dbReference type="PANTHER" id="PTHR11937">
    <property type="entry name" value="ACTIN"/>
    <property type="match status" value="1"/>
</dbReference>
<dbReference type="SMART" id="SM00268">
    <property type="entry name" value="ACTIN"/>
    <property type="match status" value="1"/>
</dbReference>
<keyword evidence="1" id="KW-0206">Cytoskeleton</keyword>
<keyword evidence="3" id="KW-1185">Reference proteome</keyword>
<dbReference type="CDD" id="cd13395">
    <property type="entry name" value="ASKHA_NBD_Arp4_ACTL6-like"/>
    <property type="match status" value="1"/>
</dbReference>
<dbReference type="Gene3D" id="3.90.640.10">
    <property type="entry name" value="Actin, Chain A, domain 4"/>
    <property type="match status" value="1"/>
</dbReference>
<dbReference type="PROSITE" id="PS00432">
    <property type="entry name" value="ACTINS_2"/>
    <property type="match status" value="1"/>
</dbReference>
<dbReference type="Gene3D" id="3.30.420.40">
    <property type="match status" value="2"/>
</dbReference>
<dbReference type="WBParaSite" id="ACRNAN_scaffold8720.g7901.t1">
    <property type="protein sequence ID" value="ACRNAN_scaffold8720.g7901.t1"/>
    <property type="gene ID" value="ACRNAN_scaffold8720.g7901"/>
</dbReference>
<dbReference type="InterPro" id="IPR043129">
    <property type="entry name" value="ATPase_NBD"/>
</dbReference>
<keyword evidence="1" id="KW-0963">Cytoplasm</keyword>
<evidence type="ECO:0000313" key="5">
    <source>
        <dbReference type="WBParaSite" id="ACRNAN_scaffold8720.g7901.t1"/>
    </source>
</evidence>
<evidence type="ECO:0000256" key="1">
    <source>
        <dbReference type="ARBA" id="ARBA00023212"/>
    </source>
</evidence>